<feature type="active site" description="Proton donor" evidence="6">
    <location>
        <position position="123"/>
    </location>
</feature>
<sequence length="156" mass="17280">MTKILFVCHGNICRSPMAEFVMNDLLQRAGLSGCAQVASAAVSAEELGNPVYPPARRKLAEHGIRCDGKTARLLQAADYQTYDLLIGMDRRNLEAMRRICGSDPDHKLCLLLDFTAQPRDVADPWYTRDFEQTWLDITAGCTALLQTCFSAQTGPL</sequence>
<dbReference type="InterPro" id="IPR023485">
    <property type="entry name" value="Ptyr_pPase"/>
</dbReference>
<dbReference type="InterPro" id="IPR017867">
    <property type="entry name" value="Tyr_phospatase_low_mol_wt"/>
</dbReference>
<dbReference type="Proteomes" id="UP000606499">
    <property type="component" value="Unassembled WGS sequence"/>
</dbReference>
<evidence type="ECO:0000256" key="4">
    <source>
        <dbReference type="ARBA" id="ARBA00022912"/>
    </source>
</evidence>
<keyword evidence="3" id="KW-0378">Hydrolase</keyword>
<dbReference type="InterPro" id="IPR036196">
    <property type="entry name" value="Ptyr_pPase_sf"/>
</dbReference>
<evidence type="ECO:0000256" key="5">
    <source>
        <dbReference type="ARBA" id="ARBA00051722"/>
    </source>
</evidence>
<feature type="domain" description="Phosphotyrosine protein phosphatase I" evidence="7">
    <location>
        <begin position="2"/>
        <end position="147"/>
    </location>
</feature>
<reference evidence="8" key="1">
    <citation type="submission" date="2020-08" db="EMBL/GenBank/DDBJ databases">
        <title>Genome public.</title>
        <authorList>
            <person name="Liu C."/>
            <person name="Sun Q."/>
        </authorList>
    </citation>
    <scope>NUCLEOTIDE SEQUENCE</scope>
    <source>
        <strain evidence="8">NSJ-28</strain>
    </source>
</reference>
<proteinExistence type="inferred from homology"/>
<dbReference type="PANTHER" id="PTHR11717">
    <property type="entry name" value="LOW MOLECULAR WEIGHT PROTEIN TYROSINE PHOSPHATASE"/>
    <property type="match status" value="1"/>
</dbReference>
<comment type="similarity">
    <text evidence="1">Belongs to the low molecular weight phosphotyrosine protein phosphatase family.</text>
</comment>
<dbReference type="PRINTS" id="PR00719">
    <property type="entry name" value="LMWPTPASE"/>
</dbReference>
<dbReference type="EC" id="3.1.3.48" evidence="2"/>
<evidence type="ECO:0000256" key="1">
    <source>
        <dbReference type="ARBA" id="ARBA00011063"/>
    </source>
</evidence>
<feature type="active site" evidence="6">
    <location>
        <position position="14"/>
    </location>
</feature>
<evidence type="ECO:0000313" key="9">
    <source>
        <dbReference type="Proteomes" id="UP000606499"/>
    </source>
</evidence>
<dbReference type="AlphaFoldDB" id="A0A923RYK5"/>
<dbReference type="EMBL" id="JACOPL010000006">
    <property type="protein sequence ID" value="MBC5725400.1"/>
    <property type="molecule type" value="Genomic_DNA"/>
</dbReference>
<accession>A0A923RYK5</accession>
<keyword evidence="9" id="KW-1185">Reference proteome</keyword>
<evidence type="ECO:0000256" key="2">
    <source>
        <dbReference type="ARBA" id="ARBA00013064"/>
    </source>
</evidence>
<comment type="caution">
    <text evidence="8">The sequence shown here is derived from an EMBL/GenBank/DDBJ whole genome shotgun (WGS) entry which is preliminary data.</text>
</comment>
<dbReference type="SUPFAM" id="SSF52788">
    <property type="entry name" value="Phosphotyrosine protein phosphatases I"/>
    <property type="match status" value="1"/>
</dbReference>
<feature type="active site" description="Nucleophile" evidence="6">
    <location>
        <position position="8"/>
    </location>
</feature>
<comment type="catalytic activity">
    <reaction evidence="5">
        <text>O-phospho-L-tyrosyl-[protein] + H2O = L-tyrosyl-[protein] + phosphate</text>
        <dbReference type="Rhea" id="RHEA:10684"/>
        <dbReference type="Rhea" id="RHEA-COMP:10136"/>
        <dbReference type="Rhea" id="RHEA-COMP:20101"/>
        <dbReference type="ChEBI" id="CHEBI:15377"/>
        <dbReference type="ChEBI" id="CHEBI:43474"/>
        <dbReference type="ChEBI" id="CHEBI:46858"/>
        <dbReference type="ChEBI" id="CHEBI:61978"/>
        <dbReference type="EC" id="3.1.3.48"/>
    </reaction>
</comment>
<dbReference type="GO" id="GO:0004725">
    <property type="term" value="F:protein tyrosine phosphatase activity"/>
    <property type="evidence" value="ECO:0007669"/>
    <property type="project" value="UniProtKB-EC"/>
</dbReference>
<keyword evidence="4" id="KW-0904">Protein phosphatase</keyword>
<dbReference type="PANTHER" id="PTHR11717:SF7">
    <property type="entry name" value="LOW MOLECULAR WEIGHT PHOSPHOTYROSINE PROTEIN PHOSPHATASE"/>
    <property type="match status" value="1"/>
</dbReference>
<dbReference type="Pfam" id="PF01451">
    <property type="entry name" value="LMWPc"/>
    <property type="match status" value="1"/>
</dbReference>
<protein>
    <recommendedName>
        <fullName evidence="2">protein-tyrosine-phosphatase</fullName>
        <ecNumber evidence="2">3.1.3.48</ecNumber>
    </recommendedName>
</protein>
<dbReference type="InterPro" id="IPR050438">
    <property type="entry name" value="LMW_PTPase"/>
</dbReference>
<evidence type="ECO:0000313" key="8">
    <source>
        <dbReference type="EMBL" id="MBC5725400.1"/>
    </source>
</evidence>
<dbReference type="RefSeq" id="WP_147573986.1">
    <property type="nucleotide sequence ID" value="NZ_JACOPL010000006.1"/>
</dbReference>
<gene>
    <name evidence="8" type="ORF">H8S45_08000</name>
</gene>
<name>A0A923RYK5_9FIRM</name>
<evidence type="ECO:0000259" key="7">
    <source>
        <dbReference type="SMART" id="SM00226"/>
    </source>
</evidence>
<evidence type="ECO:0000256" key="6">
    <source>
        <dbReference type="PIRSR" id="PIRSR617867-1"/>
    </source>
</evidence>
<dbReference type="CDD" id="cd16343">
    <property type="entry name" value="LMWPTP"/>
    <property type="match status" value="1"/>
</dbReference>
<dbReference type="Gene3D" id="3.40.50.2300">
    <property type="match status" value="1"/>
</dbReference>
<evidence type="ECO:0000256" key="3">
    <source>
        <dbReference type="ARBA" id="ARBA00022801"/>
    </source>
</evidence>
<dbReference type="SMART" id="SM00226">
    <property type="entry name" value="LMWPc"/>
    <property type="match status" value="1"/>
</dbReference>
<organism evidence="8 9">
    <name type="scientific">Agathobaculum faecis</name>
    <dbReference type="NCBI Taxonomy" id="2763013"/>
    <lineage>
        <taxon>Bacteria</taxon>
        <taxon>Bacillati</taxon>
        <taxon>Bacillota</taxon>
        <taxon>Clostridia</taxon>
        <taxon>Eubacteriales</taxon>
        <taxon>Butyricicoccaceae</taxon>
        <taxon>Agathobaculum</taxon>
    </lineage>
</organism>